<dbReference type="RefSeq" id="WP_202957869.1">
    <property type="nucleotide sequence ID" value="NZ_JAPCID010000015.1"/>
</dbReference>
<dbReference type="InterPro" id="IPR050194">
    <property type="entry name" value="Glycosyltransferase_grp1"/>
</dbReference>
<organism evidence="1 2">
    <name type="scientific">Solirubrobacter deserti</name>
    <dbReference type="NCBI Taxonomy" id="2282478"/>
    <lineage>
        <taxon>Bacteria</taxon>
        <taxon>Bacillati</taxon>
        <taxon>Actinomycetota</taxon>
        <taxon>Thermoleophilia</taxon>
        <taxon>Solirubrobacterales</taxon>
        <taxon>Solirubrobacteraceae</taxon>
        <taxon>Solirubrobacter</taxon>
    </lineage>
</organism>
<dbReference type="Gene3D" id="3.40.50.2000">
    <property type="entry name" value="Glycogen Phosphorylase B"/>
    <property type="match status" value="2"/>
</dbReference>
<protein>
    <submittedName>
        <fullName evidence="1">Glycosyltransferase family 4 protein</fullName>
    </submittedName>
</protein>
<dbReference type="PANTHER" id="PTHR45947:SF3">
    <property type="entry name" value="SULFOQUINOVOSYL TRANSFERASE SQD2"/>
    <property type="match status" value="1"/>
</dbReference>
<accession>A0ABT4RIK5</accession>
<proteinExistence type="predicted"/>
<dbReference type="Pfam" id="PF13692">
    <property type="entry name" value="Glyco_trans_1_4"/>
    <property type="match status" value="1"/>
</dbReference>
<keyword evidence="2" id="KW-1185">Reference proteome</keyword>
<dbReference type="CDD" id="cd03801">
    <property type="entry name" value="GT4_PimA-like"/>
    <property type="match status" value="1"/>
</dbReference>
<dbReference type="PANTHER" id="PTHR45947">
    <property type="entry name" value="SULFOQUINOVOSYL TRANSFERASE SQD2"/>
    <property type="match status" value="1"/>
</dbReference>
<dbReference type="EMBL" id="JAPCID010000015">
    <property type="protein sequence ID" value="MDA0138376.1"/>
    <property type="molecule type" value="Genomic_DNA"/>
</dbReference>
<evidence type="ECO:0000313" key="1">
    <source>
        <dbReference type="EMBL" id="MDA0138376.1"/>
    </source>
</evidence>
<sequence length="398" mass="42950">MTQASATAGRGVRVLHSFPHRLGAGRICDTAFYEVAGAANAGADVTVMPASLARTVPDGVTVRPTLARGSVRVPYRVIGELRALRAHDHIVARRLARSRQRPDVVHVWPLGALRTLEVAKRLGIPTVLERPNTHTRYAYETVRAECERLGVPLPADHEHAFNETVLRIEEAEYDLADHLLCPSDFVAGTFERAGYSPDRLVRHLYGYDPAVFTPGEPPAPGQPLRMLYVGVAAVRKGLHFALEAWLRSPASSSGTFTVAGDLLPAYGEKLKDQLAHPSVQVLGHRSDIPELMRLHDVLVLPSIEEGSALVCNEAIGSGCVPLVSDAASGVCHHEVNALVHPVRDVDALAAHITAVNADRGLLRALREQGLAHAADITWSAAGRRLADIYSEVALVPAR</sequence>
<name>A0ABT4RIK5_9ACTN</name>
<reference evidence="1" key="1">
    <citation type="submission" date="2022-10" db="EMBL/GenBank/DDBJ databases">
        <title>The WGS of Solirubrobacter sp. CPCC 204708.</title>
        <authorList>
            <person name="Jiang Z."/>
        </authorList>
    </citation>
    <scope>NUCLEOTIDE SEQUENCE</scope>
    <source>
        <strain evidence="1">CPCC 204708</strain>
    </source>
</reference>
<gene>
    <name evidence="1" type="ORF">OJ962_12810</name>
</gene>
<dbReference type="Proteomes" id="UP001147700">
    <property type="component" value="Unassembled WGS sequence"/>
</dbReference>
<dbReference type="SUPFAM" id="SSF53756">
    <property type="entry name" value="UDP-Glycosyltransferase/glycogen phosphorylase"/>
    <property type="match status" value="1"/>
</dbReference>
<evidence type="ECO:0000313" key="2">
    <source>
        <dbReference type="Proteomes" id="UP001147700"/>
    </source>
</evidence>
<comment type="caution">
    <text evidence="1">The sequence shown here is derived from an EMBL/GenBank/DDBJ whole genome shotgun (WGS) entry which is preliminary data.</text>
</comment>